<organism evidence="6 7">
    <name type="scientific">Nocardiopsis gilva YIM 90087</name>
    <dbReference type="NCBI Taxonomy" id="1235441"/>
    <lineage>
        <taxon>Bacteria</taxon>
        <taxon>Bacillati</taxon>
        <taxon>Actinomycetota</taxon>
        <taxon>Actinomycetes</taxon>
        <taxon>Streptosporangiales</taxon>
        <taxon>Nocardiopsidaceae</taxon>
        <taxon>Nocardiopsis</taxon>
    </lineage>
</organism>
<dbReference type="Proteomes" id="UP000215005">
    <property type="component" value="Chromosome"/>
</dbReference>
<reference evidence="6 7" key="1">
    <citation type="submission" date="2017-08" db="EMBL/GenBank/DDBJ databases">
        <title>The complete genome sequence of Nocardiopsis gilva YIM 90087.</title>
        <authorList>
            <person name="Yin M."/>
            <person name="Tang S."/>
        </authorList>
    </citation>
    <scope>NUCLEOTIDE SEQUENCE [LARGE SCALE GENOMIC DNA]</scope>
    <source>
        <strain evidence="6 7">YIM 90087</strain>
    </source>
</reference>
<dbReference type="InterPro" id="IPR042837">
    <property type="entry name" value="PTX3"/>
</dbReference>
<dbReference type="PANTHER" id="PTHR46943:SF1">
    <property type="entry name" value="PENTRAXIN-RELATED PROTEIN PTX3"/>
    <property type="match status" value="1"/>
</dbReference>
<evidence type="ECO:0000313" key="6">
    <source>
        <dbReference type="EMBL" id="ASU86405.1"/>
    </source>
</evidence>
<protein>
    <submittedName>
        <fullName evidence="6">Glucanase</fullName>
    </submittedName>
</protein>
<dbReference type="EMBL" id="CP022753">
    <property type="protein sequence ID" value="ASU86405.1"/>
    <property type="molecule type" value="Genomic_DNA"/>
</dbReference>
<evidence type="ECO:0000259" key="5">
    <source>
        <dbReference type="SMART" id="SM00560"/>
    </source>
</evidence>
<evidence type="ECO:0000313" key="7">
    <source>
        <dbReference type="Proteomes" id="UP000215005"/>
    </source>
</evidence>
<dbReference type="SMART" id="SM00560">
    <property type="entry name" value="LamGL"/>
    <property type="match status" value="2"/>
</dbReference>
<feature type="chain" id="PRO_5011224411" evidence="4">
    <location>
        <begin position="30"/>
        <end position="1147"/>
    </location>
</feature>
<evidence type="ECO:0000256" key="2">
    <source>
        <dbReference type="ARBA" id="ARBA00023157"/>
    </source>
</evidence>
<dbReference type="GO" id="GO:0006955">
    <property type="term" value="P:immune response"/>
    <property type="evidence" value="ECO:0007669"/>
    <property type="project" value="InterPro"/>
</dbReference>
<dbReference type="InterPro" id="IPR013320">
    <property type="entry name" value="ConA-like_dom_sf"/>
</dbReference>
<feature type="domain" description="LamG-like jellyroll fold" evidence="5">
    <location>
        <begin position="994"/>
        <end position="1136"/>
    </location>
</feature>
<keyword evidence="2" id="KW-1015">Disulfide bond</keyword>
<name>A0A223SE57_9ACTN</name>
<accession>A0A223SE57</accession>
<dbReference type="PANTHER" id="PTHR46943">
    <property type="entry name" value="PENTRAXIN-RELATED PROTEIN PTX3"/>
    <property type="match status" value="1"/>
</dbReference>
<feature type="region of interest" description="Disordered" evidence="3">
    <location>
        <begin position="462"/>
        <end position="485"/>
    </location>
</feature>
<dbReference type="OrthoDB" id="176279at2"/>
<dbReference type="Gene3D" id="2.60.120.200">
    <property type="match status" value="2"/>
</dbReference>
<evidence type="ECO:0000256" key="4">
    <source>
        <dbReference type="SAM" id="SignalP"/>
    </source>
</evidence>
<dbReference type="SUPFAM" id="SSF49899">
    <property type="entry name" value="Concanavalin A-like lectins/glucanases"/>
    <property type="match status" value="2"/>
</dbReference>
<feature type="signal peptide" evidence="4">
    <location>
        <begin position="1"/>
        <end position="29"/>
    </location>
</feature>
<evidence type="ECO:0000256" key="1">
    <source>
        <dbReference type="ARBA" id="ARBA00022729"/>
    </source>
</evidence>
<keyword evidence="1 4" id="KW-0732">Signal</keyword>
<feature type="compositionally biased region" description="Basic and acidic residues" evidence="3">
    <location>
        <begin position="38"/>
        <end position="62"/>
    </location>
</feature>
<proteinExistence type="predicted"/>
<gene>
    <name evidence="6" type="ORF">CDO52_23695</name>
</gene>
<dbReference type="InterPro" id="IPR006558">
    <property type="entry name" value="LamG-like"/>
</dbReference>
<dbReference type="KEGG" id="ngv:CDO52_23695"/>
<dbReference type="RefSeq" id="WP_033300121.1">
    <property type="nucleotide sequence ID" value="NZ_ANBG01000177.1"/>
</dbReference>
<feature type="region of interest" description="Disordered" evidence="3">
    <location>
        <begin position="24"/>
        <end position="62"/>
    </location>
</feature>
<evidence type="ECO:0000256" key="3">
    <source>
        <dbReference type="SAM" id="MobiDB-lite"/>
    </source>
</evidence>
<sequence length="1147" mass="123256">MRAVRRSAAVVAGVLVGSLLSAAPAPADADSPAEDLTAEEHSASEQAERSGERVEITSATDERSQVFAEPDGSFTLEQSAVPERVRTSDGWAPVDTTLVTSGDGMVQPTASSAEVEFSGGGDAPMARIGIGSKAVELDWPGELPAPTLEEDRATYADVLPDVDLVLTAGTDGFSQVLVVKSRKAAQNPKLAELELALGTTGVRMSADEAGNLEALGDKGGETVFTATTPAMWDSSGDDVPEVERTARAATGARIEPIATTVEPSSIKLVPDQAMLTDPDTEYPVYIDPSVSVSRKAWAYVNKRFPSQVYYNRSDKDTGVGYEPQTGSTKRAFWRFSVYARTKKPTTVITSATLRAEVTHAFGCTNAKVTLWRTRILSSKTTWKKQPEKLTKQDTVNVDKGRPACGGKGVEFDATQAYTSAAKAGHQSVTYGMYGNEKVSNSNWDWRRFAKNPKLVVKYNNKPAQPSTSKMSDSHGGVCSTDPKKPRLINTRTPVLRAYVRDYDSAFVGQKLKTRFEWKIDGKGDRVGYVDTVYKDVDKWPRGSYQSAKAQPLPEGKLLGYRAIAHDKTAWGYPWSDWCYIKVDTSKPATGPKVAAEDYPAGDALTGTVGKSGAFTFSANGVKDAAAYHYSVNDASCSTKLTPAKPGGSVTTTITPRSDGPNLIHARTTDAHGNSSDCVLVYTFTVAPPSGPVAHFPFDEGKGSTAADEVKDGRTATASGGVDWARGRVGVLDGDSHRLNGTAVKTDGRDGRLATDGPVVDTSKAFSVAAWVRLDDPTRNHTAVAQEGEWHSGFYLGYNHRVGKGSWVFKQAPSDDTASTSVAHRVYSKKPAKAGVWTHLLGTFDPATGELALYVDGVKQGTSVQKTPWTAKGPLLIGGAQFKGKPYDAWPGAIDDVRLWDRVVVDDVLDESEEHSEPWRLANRPAALEGRWDLDESSGTSVADSSDHGLTGALHGNPDTAWGGADNDHTLSTGVTLNGKDERITTEAPAIRTDRSFSVAAWVRLDETGTNSTAVSQDGSKHSGFYLGQQNTYDWDNWVLKMAPEDKVGSKGWPRALSKDAPELGTWTHLAATYDHTTGELALYVDGVKQDTDVQKTPWNADGPLVIGAARFEERLTGAWGGDIDDVHVYQGVLSEPDVLLVRKGFVP</sequence>
<dbReference type="Pfam" id="PF13385">
    <property type="entry name" value="Laminin_G_3"/>
    <property type="match status" value="2"/>
</dbReference>
<feature type="domain" description="LamG-like jellyroll fold" evidence="5">
    <location>
        <begin position="763"/>
        <end position="906"/>
    </location>
</feature>
<keyword evidence="7" id="KW-1185">Reference proteome</keyword>
<feature type="region of interest" description="Disordered" evidence="3">
    <location>
        <begin position="934"/>
        <end position="967"/>
    </location>
</feature>
<dbReference type="AlphaFoldDB" id="A0A223SE57"/>